<dbReference type="Gene3D" id="3.30.1120.10">
    <property type="match status" value="1"/>
</dbReference>
<gene>
    <name evidence="9" type="primary">atsA_10</name>
    <name evidence="9" type="ORF">RUM4293_04256</name>
</gene>
<reference evidence="10" key="1">
    <citation type="submission" date="2015-09" db="EMBL/GenBank/DDBJ databases">
        <authorList>
            <person name="Rodrigo-Torres L."/>
            <person name="Arahal D.R."/>
        </authorList>
    </citation>
    <scope>NUCLEOTIDE SEQUENCE [LARGE SCALE GENOMIC DNA]</scope>
    <source>
        <strain evidence="10">CECT 4293</strain>
    </source>
</reference>
<evidence type="ECO:0000313" key="10">
    <source>
        <dbReference type="Proteomes" id="UP000050786"/>
    </source>
</evidence>
<dbReference type="AlphaFoldDB" id="A0A0P1E8E5"/>
<dbReference type="EMBL" id="CYPS01000066">
    <property type="protein sequence ID" value="CUH45343.1"/>
    <property type="molecule type" value="Genomic_DNA"/>
</dbReference>
<accession>A0A0P1E8E5</accession>
<feature type="signal peptide" evidence="7">
    <location>
        <begin position="1"/>
        <end position="24"/>
    </location>
</feature>
<keyword evidence="6" id="KW-0106">Calcium</keyword>
<dbReference type="InterPro" id="IPR050738">
    <property type="entry name" value="Sulfatase"/>
</dbReference>
<dbReference type="GO" id="GO:0046872">
    <property type="term" value="F:metal ion binding"/>
    <property type="evidence" value="ECO:0007669"/>
    <property type="project" value="UniProtKB-KW"/>
</dbReference>
<evidence type="ECO:0000256" key="6">
    <source>
        <dbReference type="ARBA" id="ARBA00022837"/>
    </source>
</evidence>
<dbReference type="PANTHER" id="PTHR42693:SF42">
    <property type="entry name" value="ARYLSULFATASE G"/>
    <property type="match status" value="1"/>
</dbReference>
<evidence type="ECO:0000259" key="8">
    <source>
        <dbReference type="Pfam" id="PF00884"/>
    </source>
</evidence>
<evidence type="ECO:0000256" key="4">
    <source>
        <dbReference type="ARBA" id="ARBA00022729"/>
    </source>
</evidence>
<evidence type="ECO:0000256" key="7">
    <source>
        <dbReference type="SAM" id="SignalP"/>
    </source>
</evidence>
<dbReference type="SUPFAM" id="SSF53649">
    <property type="entry name" value="Alkaline phosphatase-like"/>
    <property type="match status" value="1"/>
</dbReference>
<dbReference type="EC" id="3.1.6.1" evidence="9"/>
<feature type="domain" description="Sulfatase N-terminal" evidence="8">
    <location>
        <begin position="39"/>
        <end position="374"/>
    </location>
</feature>
<comment type="similarity">
    <text evidence="2">Belongs to the sulfatase family.</text>
</comment>
<dbReference type="Proteomes" id="UP000050786">
    <property type="component" value="Unassembled WGS sequence"/>
</dbReference>
<evidence type="ECO:0000256" key="1">
    <source>
        <dbReference type="ARBA" id="ARBA00001913"/>
    </source>
</evidence>
<dbReference type="RefSeq" id="WP_058275280.1">
    <property type="nucleotide sequence ID" value="NZ_CYPS01000066.1"/>
</dbReference>
<dbReference type="Pfam" id="PF00884">
    <property type="entry name" value="Sulfatase"/>
    <property type="match status" value="1"/>
</dbReference>
<protein>
    <submittedName>
        <fullName evidence="9">Arylsulfatase</fullName>
        <ecNumber evidence="9">3.1.6.1</ecNumber>
    </submittedName>
</protein>
<dbReference type="Gene3D" id="3.40.720.10">
    <property type="entry name" value="Alkaline Phosphatase, subunit A"/>
    <property type="match status" value="1"/>
</dbReference>
<organism evidence="9 10">
    <name type="scientific">Ruegeria atlantica</name>
    <dbReference type="NCBI Taxonomy" id="81569"/>
    <lineage>
        <taxon>Bacteria</taxon>
        <taxon>Pseudomonadati</taxon>
        <taxon>Pseudomonadota</taxon>
        <taxon>Alphaproteobacteria</taxon>
        <taxon>Rhodobacterales</taxon>
        <taxon>Roseobacteraceae</taxon>
        <taxon>Ruegeria</taxon>
    </lineage>
</organism>
<keyword evidence="10" id="KW-1185">Reference proteome</keyword>
<proteinExistence type="inferred from homology"/>
<name>A0A0P1E8E5_9RHOB</name>
<comment type="cofactor">
    <cofactor evidence="1">
        <name>Ca(2+)</name>
        <dbReference type="ChEBI" id="CHEBI:29108"/>
    </cofactor>
</comment>
<dbReference type="InterPro" id="IPR017850">
    <property type="entry name" value="Alkaline_phosphatase_core_sf"/>
</dbReference>
<dbReference type="InterPro" id="IPR000917">
    <property type="entry name" value="Sulfatase_N"/>
</dbReference>
<keyword evidence="5 9" id="KW-0378">Hydrolase</keyword>
<evidence type="ECO:0000256" key="2">
    <source>
        <dbReference type="ARBA" id="ARBA00008779"/>
    </source>
</evidence>
<keyword evidence="4 7" id="KW-0732">Signal</keyword>
<dbReference type="CDD" id="cd16142">
    <property type="entry name" value="ARS_like"/>
    <property type="match status" value="1"/>
</dbReference>
<dbReference type="GO" id="GO:0004065">
    <property type="term" value="F:arylsulfatase activity"/>
    <property type="evidence" value="ECO:0007669"/>
    <property type="project" value="UniProtKB-EC"/>
</dbReference>
<feature type="chain" id="PRO_5006061315" evidence="7">
    <location>
        <begin position="25"/>
        <end position="548"/>
    </location>
</feature>
<dbReference type="PANTHER" id="PTHR42693">
    <property type="entry name" value="ARYLSULFATASE FAMILY MEMBER"/>
    <property type="match status" value="1"/>
</dbReference>
<evidence type="ECO:0000313" key="9">
    <source>
        <dbReference type="EMBL" id="CUH45343.1"/>
    </source>
</evidence>
<evidence type="ECO:0000256" key="3">
    <source>
        <dbReference type="ARBA" id="ARBA00022723"/>
    </source>
</evidence>
<sequence length="548" mass="60537">MIKHHQVATPLAAFFCTFAISATAQDFDPTSLSTYGSKPNIIMIVSDDTGYWDLGAYHGGAARGMDTPNLDQMAKQGMMFTDFYAQSSCTPGRAAMQTGRFPNRSGMTTVAFQGQGGGLPAAEWTIASVLKQADYNTYFMGKWHLGEADYAMPTAHGYDKMENTFLYHLNAYTYALDDWNVQMSDDQRAFYKENTTGVFEGVAGDPAKEVLTIEDMTTADLAALDKVGAEKAVAELERLAGLDQPFFMSINWAANHQPNLPSPDFVGKSAVKNKYGDKVVELDFHTGQILDKVEDLGIGENTLIIYTVDNGAWQDVHPDAGMTPFRGTKGTDREGAYRVPFFAKWTGKIEPNTKSSDITGGTDLMATFANLAGVPLPTEDREGQATIFDSIDMAPVLFGEADPQRNTWAYFTENELTPGAVRVNEWKAVFNMRGDNGARAGSEAPAAELGWRGAEMYVATVPQVFNLWEDPMERYDIFMTTGRENTWTMPTLMGEVERVVKTYIDYPPRPVQSESYSGPITLSEYHRFTTVRDQLKKDGFNLSLPTGN</sequence>
<keyword evidence="3" id="KW-0479">Metal-binding</keyword>
<evidence type="ECO:0000256" key="5">
    <source>
        <dbReference type="ARBA" id="ARBA00022801"/>
    </source>
</evidence>